<dbReference type="PROSITE" id="PS51918">
    <property type="entry name" value="RADICAL_SAM"/>
    <property type="match status" value="1"/>
</dbReference>
<dbReference type="SUPFAM" id="SSF102114">
    <property type="entry name" value="Radical SAM enzymes"/>
    <property type="match status" value="1"/>
</dbReference>
<proteinExistence type="predicted"/>
<dbReference type="PANTHER" id="PTHR11228">
    <property type="entry name" value="RADICAL SAM DOMAIN PROTEIN"/>
    <property type="match status" value="1"/>
</dbReference>
<protein>
    <recommendedName>
        <fullName evidence="5">Radical SAM core domain-containing protein</fullName>
    </recommendedName>
</protein>
<dbReference type="GO" id="GO:0046872">
    <property type="term" value="F:metal ion binding"/>
    <property type="evidence" value="ECO:0007669"/>
    <property type="project" value="UniProtKB-KW"/>
</dbReference>
<dbReference type="InterPro" id="IPR013785">
    <property type="entry name" value="Aldolase_TIM"/>
</dbReference>
<dbReference type="InterPro" id="IPR006638">
    <property type="entry name" value="Elp3/MiaA/NifB-like_rSAM"/>
</dbReference>
<dbReference type="Proteomes" id="UP000178526">
    <property type="component" value="Unassembled WGS sequence"/>
</dbReference>
<keyword evidence="2" id="KW-0479">Metal-binding</keyword>
<dbReference type="AlphaFoldDB" id="A0A1F7RA22"/>
<sequence>MSEEMHFFSEIGIELTNRCNLSCLHCLREKSTQREDFPIKLLTKLLKDAKRYGIKHIAFTGGEPTIHPHIEEIIKMVTESGFTYHLVTNGWNFKEVFPIFDRYDLKKLKGLSFSLDSPKESTHDKIRGQGSYKKVLQGISICFHKKIPFNLQMTVCSLNLRELEDMAILASKLKAERLYYAFIQPTPENMKKGIVPSPKEQSKIAKEVMRISQTMRIGIFLSPGFDIPELIFQCRALQMSSLTVDYKGNIVFCCQLSGYSGSDTEVDIIGNLRDMSLFEAHRKLVDRIAEFQKERIRKIEKGEISNLDRFPCFYCAKYFGKLDWLKDFPESPWYNK</sequence>
<dbReference type="Pfam" id="PF04055">
    <property type="entry name" value="Radical_SAM"/>
    <property type="match status" value="1"/>
</dbReference>
<name>A0A1F7RA22_9BACT</name>
<dbReference type="SMART" id="SM00729">
    <property type="entry name" value="Elp3"/>
    <property type="match status" value="1"/>
</dbReference>
<gene>
    <name evidence="6" type="ORF">A2042_00550</name>
</gene>
<accession>A0A1F7RA22</accession>
<dbReference type="SFLD" id="SFLDG01386">
    <property type="entry name" value="main_SPASM_domain-containing"/>
    <property type="match status" value="1"/>
</dbReference>
<dbReference type="PANTHER" id="PTHR11228:SF7">
    <property type="entry name" value="PQQA PEPTIDE CYCLASE"/>
    <property type="match status" value="1"/>
</dbReference>
<evidence type="ECO:0000313" key="6">
    <source>
        <dbReference type="EMBL" id="OGL38422.1"/>
    </source>
</evidence>
<dbReference type="GO" id="GO:0051536">
    <property type="term" value="F:iron-sulfur cluster binding"/>
    <property type="evidence" value="ECO:0007669"/>
    <property type="project" value="UniProtKB-KW"/>
</dbReference>
<evidence type="ECO:0000313" key="7">
    <source>
        <dbReference type="Proteomes" id="UP000178526"/>
    </source>
</evidence>
<dbReference type="InterPro" id="IPR007197">
    <property type="entry name" value="rSAM"/>
</dbReference>
<evidence type="ECO:0000256" key="1">
    <source>
        <dbReference type="ARBA" id="ARBA00022691"/>
    </source>
</evidence>
<comment type="caution">
    <text evidence="6">The sequence shown here is derived from an EMBL/GenBank/DDBJ whole genome shotgun (WGS) entry which is preliminary data.</text>
</comment>
<feature type="domain" description="Radical SAM core" evidence="5">
    <location>
        <begin position="5"/>
        <end position="226"/>
    </location>
</feature>
<keyword evidence="4" id="KW-0411">Iron-sulfur</keyword>
<dbReference type="SFLD" id="SFLDG01067">
    <property type="entry name" value="SPASM/twitch_domain_containing"/>
    <property type="match status" value="1"/>
</dbReference>
<evidence type="ECO:0000256" key="2">
    <source>
        <dbReference type="ARBA" id="ARBA00022723"/>
    </source>
</evidence>
<dbReference type="Gene3D" id="3.20.20.70">
    <property type="entry name" value="Aldolase class I"/>
    <property type="match status" value="1"/>
</dbReference>
<dbReference type="InterPro" id="IPR058240">
    <property type="entry name" value="rSAM_sf"/>
</dbReference>
<dbReference type="EMBL" id="MGDB01000147">
    <property type="protein sequence ID" value="OGL38422.1"/>
    <property type="molecule type" value="Genomic_DNA"/>
</dbReference>
<evidence type="ECO:0000259" key="5">
    <source>
        <dbReference type="PROSITE" id="PS51918"/>
    </source>
</evidence>
<dbReference type="CDD" id="cd01335">
    <property type="entry name" value="Radical_SAM"/>
    <property type="match status" value="1"/>
</dbReference>
<keyword evidence="3" id="KW-0408">Iron</keyword>
<dbReference type="SFLD" id="SFLDS00029">
    <property type="entry name" value="Radical_SAM"/>
    <property type="match status" value="1"/>
</dbReference>
<reference evidence="6 7" key="1">
    <citation type="journal article" date="2016" name="Nat. Commun.">
        <title>Thousands of microbial genomes shed light on interconnected biogeochemical processes in an aquifer system.</title>
        <authorList>
            <person name="Anantharaman K."/>
            <person name="Brown C.T."/>
            <person name="Hug L.A."/>
            <person name="Sharon I."/>
            <person name="Castelle C.J."/>
            <person name="Probst A.J."/>
            <person name="Thomas B.C."/>
            <person name="Singh A."/>
            <person name="Wilkins M.J."/>
            <person name="Karaoz U."/>
            <person name="Brodie E.L."/>
            <person name="Williams K.H."/>
            <person name="Hubbard S.S."/>
            <person name="Banfield J.F."/>
        </authorList>
    </citation>
    <scope>NUCLEOTIDE SEQUENCE [LARGE SCALE GENOMIC DNA]</scope>
</reference>
<dbReference type="GO" id="GO:0003824">
    <property type="term" value="F:catalytic activity"/>
    <property type="evidence" value="ECO:0007669"/>
    <property type="project" value="InterPro"/>
</dbReference>
<evidence type="ECO:0000256" key="3">
    <source>
        <dbReference type="ARBA" id="ARBA00023004"/>
    </source>
</evidence>
<dbReference type="InterPro" id="IPR050377">
    <property type="entry name" value="Radical_SAM_PqqE_MftC-like"/>
</dbReference>
<keyword evidence="1" id="KW-0949">S-adenosyl-L-methionine</keyword>
<evidence type="ECO:0000256" key="4">
    <source>
        <dbReference type="ARBA" id="ARBA00023014"/>
    </source>
</evidence>
<organism evidence="6 7">
    <name type="scientific">Candidatus Schekmanbacteria bacterium GWA2_38_11</name>
    <dbReference type="NCBI Taxonomy" id="1817876"/>
    <lineage>
        <taxon>Bacteria</taxon>
        <taxon>Candidatus Schekmaniibacteriota</taxon>
    </lineage>
</organism>